<dbReference type="GO" id="GO:0003677">
    <property type="term" value="F:DNA binding"/>
    <property type="evidence" value="ECO:0007669"/>
    <property type="project" value="UniProtKB-KW"/>
</dbReference>
<dbReference type="RefSeq" id="YP_010359774.1">
    <property type="nucleotide sequence ID" value="NC_062776.1"/>
</dbReference>
<evidence type="ECO:0000313" key="2">
    <source>
        <dbReference type="EMBL" id="QWM90202.1"/>
    </source>
</evidence>
<feature type="coiled-coil region" evidence="1">
    <location>
        <begin position="102"/>
        <end position="129"/>
    </location>
</feature>
<keyword evidence="2" id="KW-0238">DNA-binding</keyword>
<dbReference type="Proteomes" id="UP000827813">
    <property type="component" value="Segment"/>
</dbReference>
<protein>
    <submittedName>
        <fullName evidence="2">Integration host factor IHF, DNA-binding protein HU</fullName>
    </submittedName>
</protein>
<gene>
    <name evidence="2" type="primary">gp_23135</name>
</gene>
<evidence type="ECO:0000256" key="1">
    <source>
        <dbReference type="SAM" id="Coils"/>
    </source>
</evidence>
<dbReference type="EMBL" id="MZ130486">
    <property type="protein sequence ID" value="QWM90202.1"/>
    <property type="molecule type" value="Genomic_DNA"/>
</dbReference>
<accession>A0AAE7S121</accession>
<organism evidence="2 3">
    <name type="scientific">uncultured phage cr9_1</name>
    <dbReference type="NCBI Taxonomy" id="2986400"/>
    <lineage>
        <taxon>Viruses</taxon>
        <taxon>Duplodnaviria</taxon>
        <taxon>Heunggongvirae</taxon>
        <taxon>Uroviricota</taxon>
        <taxon>Caudoviricetes</taxon>
        <taxon>Crassvirales</taxon>
        <taxon>Intestiviridae</taxon>
        <taxon>Crudevirinae</taxon>
        <taxon>Dabirmavirus</taxon>
        <taxon>Dabirmavirus hominis</taxon>
    </lineage>
</organism>
<keyword evidence="1" id="KW-0175">Coiled coil</keyword>
<proteinExistence type="predicted"/>
<dbReference type="KEGG" id="vg:75691277"/>
<keyword evidence="3" id="KW-1185">Reference proteome</keyword>
<name>A0AAE7S121_9CAUD</name>
<dbReference type="GeneID" id="75691277"/>
<evidence type="ECO:0000313" key="3">
    <source>
        <dbReference type="Proteomes" id="UP000827813"/>
    </source>
</evidence>
<reference evidence="2 3" key="1">
    <citation type="submission" date="2021-04" db="EMBL/GenBank/DDBJ databases">
        <authorList>
            <person name="Shkoporov A.N."/>
            <person name="Stockdale S.R."/>
            <person name="Guerin E."/>
            <person name="Ross R.P."/>
            <person name="Hill C."/>
        </authorList>
    </citation>
    <scope>NUCLEOTIDE SEQUENCE [LARGE SCALE GENOMIC DNA]</scope>
    <source>
        <strain evidence="3">cr9_1</strain>
    </source>
</reference>
<sequence length="177" mass="21137">MDKNVIDNIYDSDLNNELEVNTMKDIINSIGFKSEEDKLMCEVIITNLEKYAAENIEQSKTVNIPYIGCIRKSPLREAIVSRRFDFKKARLSMSKEEYKDYVRQSIDKLKKEECRKNDLKRELYKIQKINHKQYNKLYESVGKAYADFYIFAIYCLTPVEHNEEFEELYRELSNNEQ</sequence>